<comment type="caution">
    <text evidence="7">The sequence shown here is derived from an EMBL/GenBank/DDBJ whole genome shotgun (WGS) entry which is preliminary data.</text>
</comment>
<accession>A0A318KLS9</accession>
<protein>
    <submittedName>
        <fullName evidence="7">Methyl-accepting chemotaxis sensory transducer with Pas/Pac sensor</fullName>
    </submittedName>
</protein>
<keyword evidence="4" id="KW-0472">Membrane</keyword>
<dbReference type="Gene3D" id="1.10.287.950">
    <property type="entry name" value="Methyl-accepting chemotaxis protein"/>
    <property type="match status" value="1"/>
</dbReference>
<dbReference type="PROSITE" id="PS50111">
    <property type="entry name" value="CHEMOTAXIS_TRANSDUC_2"/>
    <property type="match status" value="1"/>
</dbReference>
<dbReference type="GO" id="GO:0004888">
    <property type="term" value="F:transmembrane signaling receptor activity"/>
    <property type="evidence" value="ECO:0007669"/>
    <property type="project" value="InterPro"/>
</dbReference>
<evidence type="ECO:0000313" key="7">
    <source>
        <dbReference type="EMBL" id="PXX76805.1"/>
    </source>
</evidence>
<feature type="domain" description="Methyl-accepting transducer" evidence="5">
    <location>
        <begin position="258"/>
        <end position="494"/>
    </location>
</feature>
<dbReference type="OrthoDB" id="9806477at2"/>
<evidence type="ECO:0000256" key="2">
    <source>
        <dbReference type="ARBA" id="ARBA00029447"/>
    </source>
</evidence>
<dbReference type="NCBIfam" id="TIGR00229">
    <property type="entry name" value="sensory_box"/>
    <property type="match status" value="1"/>
</dbReference>
<feature type="transmembrane region" description="Helical" evidence="4">
    <location>
        <begin position="181"/>
        <end position="200"/>
    </location>
</feature>
<evidence type="ECO:0000259" key="5">
    <source>
        <dbReference type="PROSITE" id="PS50111"/>
    </source>
</evidence>
<dbReference type="SMART" id="SM00091">
    <property type="entry name" value="PAS"/>
    <property type="match status" value="1"/>
</dbReference>
<dbReference type="InterPro" id="IPR013655">
    <property type="entry name" value="PAS_fold_3"/>
</dbReference>
<dbReference type="CDD" id="cd00130">
    <property type="entry name" value="PAS"/>
    <property type="match status" value="1"/>
</dbReference>
<dbReference type="SUPFAM" id="SSF55785">
    <property type="entry name" value="PYP-like sensor domain (PAS domain)"/>
    <property type="match status" value="1"/>
</dbReference>
<dbReference type="InterPro" id="IPR004089">
    <property type="entry name" value="MCPsignal_dom"/>
</dbReference>
<keyword evidence="4" id="KW-0812">Transmembrane</keyword>
<dbReference type="GO" id="GO:0016020">
    <property type="term" value="C:membrane"/>
    <property type="evidence" value="ECO:0007669"/>
    <property type="project" value="InterPro"/>
</dbReference>
<dbReference type="SUPFAM" id="SSF58104">
    <property type="entry name" value="Methyl-accepting chemotaxis protein (MCP) signaling domain"/>
    <property type="match status" value="1"/>
</dbReference>
<feature type="domain" description="PAS" evidence="6">
    <location>
        <begin position="21"/>
        <end position="76"/>
    </location>
</feature>
<dbReference type="InterPro" id="IPR035965">
    <property type="entry name" value="PAS-like_dom_sf"/>
</dbReference>
<keyword evidence="1 3" id="KW-0807">Transducer</keyword>
<gene>
    <name evidence="7" type="ORF">DFR34_12159</name>
</gene>
<dbReference type="EMBL" id="QJKI01000021">
    <property type="protein sequence ID" value="PXX76805.1"/>
    <property type="molecule type" value="Genomic_DNA"/>
</dbReference>
<dbReference type="AlphaFoldDB" id="A0A318KLS9"/>
<keyword evidence="4" id="KW-1133">Transmembrane helix</keyword>
<dbReference type="GO" id="GO:0007165">
    <property type="term" value="P:signal transduction"/>
    <property type="evidence" value="ECO:0007669"/>
    <property type="project" value="UniProtKB-KW"/>
</dbReference>
<name>A0A318KLS9_9NEIS</name>
<dbReference type="PROSITE" id="PS50112">
    <property type="entry name" value="PAS"/>
    <property type="match status" value="1"/>
</dbReference>
<dbReference type="PANTHER" id="PTHR32089">
    <property type="entry name" value="METHYL-ACCEPTING CHEMOTAXIS PROTEIN MCPB"/>
    <property type="match status" value="1"/>
</dbReference>
<evidence type="ECO:0000256" key="4">
    <source>
        <dbReference type="SAM" id="Phobius"/>
    </source>
</evidence>
<dbReference type="Pfam" id="PF08447">
    <property type="entry name" value="PAS_3"/>
    <property type="match status" value="1"/>
</dbReference>
<reference evidence="7 8" key="1">
    <citation type="submission" date="2018-05" db="EMBL/GenBank/DDBJ databases">
        <title>Genomic Encyclopedia of Type Strains, Phase IV (KMG-IV): sequencing the most valuable type-strain genomes for metagenomic binning, comparative biology and taxonomic classification.</title>
        <authorList>
            <person name="Goeker M."/>
        </authorList>
    </citation>
    <scope>NUCLEOTIDE SEQUENCE [LARGE SCALE GENOMIC DNA]</scope>
    <source>
        <strain evidence="7 8">DSM 29661</strain>
    </source>
</reference>
<dbReference type="InterPro" id="IPR004090">
    <property type="entry name" value="Chemotax_Me-accpt_rcpt"/>
</dbReference>
<organism evidence="7 8">
    <name type="scientific">Rivihabitans pingtungensis</name>
    <dbReference type="NCBI Taxonomy" id="1054498"/>
    <lineage>
        <taxon>Bacteria</taxon>
        <taxon>Pseudomonadati</taxon>
        <taxon>Pseudomonadota</taxon>
        <taxon>Betaproteobacteria</taxon>
        <taxon>Neisseriales</taxon>
        <taxon>Aquaspirillaceae</taxon>
        <taxon>Rivihabitans</taxon>
    </lineage>
</organism>
<comment type="similarity">
    <text evidence="2">Belongs to the methyl-accepting chemotaxis (MCP) protein family.</text>
</comment>
<dbReference type="PANTHER" id="PTHR32089:SF52">
    <property type="entry name" value="CHEMOTAXIS SIGNAL TRANSDUCTION SYSTEM METHYL ACCEPTING SENSORY TRANSDUCER WITH PAS SENSORY DOMAIN"/>
    <property type="match status" value="1"/>
</dbReference>
<evidence type="ECO:0000256" key="3">
    <source>
        <dbReference type="PROSITE-ProRule" id="PRU00284"/>
    </source>
</evidence>
<evidence type="ECO:0000259" key="6">
    <source>
        <dbReference type="PROSITE" id="PS50112"/>
    </source>
</evidence>
<evidence type="ECO:0000313" key="8">
    <source>
        <dbReference type="Proteomes" id="UP000247555"/>
    </source>
</evidence>
<keyword evidence="8" id="KW-1185">Reference proteome</keyword>
<dbReference type="Pfam" id="PF00015">
    <property type="entry name" value="MCPsignal"/>
    <property type="match status" value="1"/>
</dbReference>
<dbReference type="SMART" id="SM00283">
    <property type="entry name" value="MA"/>
    <property type="match status" value="1"/>
</dbReference>
<dbReference type="PRINTS" id="PR00260">
    <property type="entry name" value="CHEMTRNSDUCR"/>
</dbReference>
<sequence>MKINLPINQTEYRVDPKQPIVTRTDLKGIITYANPAFIALSGFTEAELIGHSHNVVRHPDMPPEAFADLWETLKAGSPWQGIVKNRAKDGGFYWVDAYVTPVTENGQTIGYMSVRNAPSPQQIAEAERLYAAIRNKQAKMPSTLTRARRLPSFARRMWGASLLCGLLAGGANFWLDRMGLAWLSWIAGGMLGMLPVLWLLPQLTRTLNEVSAGFINLAEGKLNMPVRQSWHCALGDVQVRLESMRIYQKAVVADVITEAQANSASAEMLNANLGQLVQCFHAQNVMLAEMAAQLDSVGSSVKEIVAVSDAMSHEAEHTRERVAEGDVTMLDISSSSRNTLDAMTHSCASMQALRQTVARIQEMSALIDDIAGQTNLLALNASIEAARAGEHGRGFSVVADEVRKLAERTVSSNQSIQDTLQAIHSHVFEAFGRTEKAMGTVEHSQQAIGHFSQGLNNIRDAAEHALQQARALLGFTSQQSEATQDVVVHLNEVFASLERNEQTAVDLQQQAGRLSQSSLSLNKLLGHFRIA</sequence>
<dbReference type="Proteomes" id="UP000247555">
    <property type="component" value="Unassembled WGS sequence"/>
</dbReference>
<proteinExistence type="inferred from homology"/>
<dbReference type="Gene3D" id="3.30.450.20">
    <property type="entry name" value="PAS domain"/>
    <property type="match status" value="1"/>
</dbReference>
<dbReference type="InterPro" id="IPR000014">
    <property type="entry name" value="PAS"/>
</dbReference>
<dbReference type="GO" id="GO:0006935">
    <property type="term" value="P:chemotaxis"/>
    <property type="evidence" value="ECO:0007669"/>
    <property type="project" value="InterPro"/>
</dbReference>
<feature type="transmembrane region" description="Helical" evidence="4">
    <location>
        <begin position="157"/>
        <end position="175"/>
    </location>
</feature>
<evidence type="ECO:0000256" key="1">
    <source>
        <dbReference type="ARBA" id="ARBA00023224"/>
    </source>
</evidence>